<dbReference type="Gene3D" id="3.80.10.10">
    <property type="entry name" value="Ribonuclease Inhibitor"/>
    <property type="match status" value="3"/>
</dbReference>
<evidence type="ECO:0000259" key="3">
    <source>
        <dbReference type="Pfam" id="PF00931"/>
    </source>
</evidence>
<name>A0A8T0VIU5_PANVG</name>
<reference evidence="6" key="1">
    <citation type="submission" date="2020-05" db="EMBL/GenBank/DDBJ databases">
        <title>WGS assembly of Panicum virgatum.</title>
        <authorList>
            <person name="Lovell J.T."/>
            <person name="Jenkins J."/>
            <person name="Shu S."/>
            <person name="Juenger T.E."/>
            <person name="Schmutz J."/>
        </authorList>
    </citation>
    <scope>NUCLEOTIDE SEQUENCE</scope>
    <source>
        <strain evidence="6">AP13</strain>
    </source>
</reference>
<evidence type="ECO:0008006" key="8">
    <source>
        <dbReference type="Google" id="ProtNLM"/>
    </source>
</evidence>
<organism evidence="6 7">
    <name type="scientific">Panicum virgatum</name>
    <name type="common">Blackwell switchgrass</name>
    <dbReference type="NCBI Taxonomy" id="38727"/>
    <lineage>
        <taxon>Eukaryota</taxon>
        <taxon>Viridiplantae</taxon>
        <taxon>Streptophyta</taxon>
        <taxon>Embryophyta</taxon>
        <taxon>Tracheophyta</taxon>
        <taxon>Spermatophyta</taxon>
        <taxon>Magnoliopsida</taxon>
        <taxon>Liliopsida</taxon>
        <taxon>Poales</taxon>
        <taxon>Poaceae</taxon>
        <taxon>PACMAD clade</taxon>
        <taxon>Panicoideae</taxon>
        <taxon>Panicodae</taxon>
        <taxon>Paniceae</taxon>
        <taxon>Panicinae</taxon>
        <taxon>Panicum</taxon>
        <taxon>Panicum sect. Hiantes</taxon>
    </lineage>
</organism>
<dbReference type="Proteomes" id="UP000823388">
    <property type="component" value="Chromosome 2N"/>
</dbReference>
<evidence type="ECO:0000256" key="1">
    <source>
        <dbReference type="ARBA" id="ARBA00022614"/>
    </source>
</evidence>
<dbReference type="Pfam" id="PF23559">
    <property type="entry name" value="WHD_DRP"/>
    <property type="match status" value="1"/>
</dbReference>
<dbReference type="InterPro" id="IPR027417">
    <property type="entry name" value="P-loop_NTPase"/>
</dbReference>
<dbReference type="GO" id="GO:0043531">
    <property type="term" value="F:ADP binding"/>
    <property type="evidence" value="ECO:0007669"/>
    <property type="project" value="InterPro"/>
</dbReference>
<keyword evidence="2" id="KW-0611">Plant defense</keyword>
<dbReference type="SUPFAM" id="SSF52058">
    <property type="entry name" value="L domain-like"/>
    <property type="match status" value="2"/>
</dbReference>
<protein>
    <recommendedName>
        <fullName evidence="8">NB-ARC domain-containing protein</fullName>
    </recommendedName>
</protein>
<dbReference type="Pfam" id="PF00931">
    <property type="entry name" value="NB-ARC"/>
    <property type="match status" value="1"/>
</dbReference>
<dbReference type="AlphaFoldDB" id="A0A8T0VIU5"/>
<dbReference type="InterPro" id="IPR058922">
    <property type="entry name" value="WHD_DRP"/>
</dbReference>
<dbReference type="Gene3D" id="1.10.10.10">
    <property type="entry name" value="Winged helix-like DNA-binding domain superfamily/Winged helix DNA-binding domain"/>
    <property type="match status" value="1"/>
</dbReference>
<dbReference type="InterPro" id="IPR056789">
    <property type="entry name" value="LRR_R13L1-DRL21"/>
</dbReference>
<evidence type="ECO:0000259" key="4">
    <source>
        <dbReference type="Pfam" id="PF23559"/>
    </source>
</evidence>
<dbReference type="FunFam" id="3.40.50.300:FF:001091">
    <property type="entry name" value="Probable disease resistance protein At1g61300"/>
    <property type="match status" value="1"/>
</dbReference>
<feature type="domain" description="NB-ARC" evidence="3">
    <location>
        <begin position="63"/>
        <end position="237"/>
    </location>
</feature>
<gene>
    <name evidence="6" type="ORF">PVAP13_2NG129203</name>
</gene>
<keyword evidence="1" id="KW-0433">Leucine-rich repeat</keyword>
<evidence type="ECO:0000313" key="6">
    <source>
        <dbReference type="EMBL" id="KAG2634718.1"/>
    </source>
</evidence>
<dbReference type="Gene3D" id="3.40.50.300">
    <property type="entry name" value="P-loop containing nucleotide triphosphate hydrolases"/>
    <property type="match status" value="1"/>
</dbReference>
<dbReference type="GO" id="GO:0006952">
    <property type="term" value="P:defense response"/>
    <property type="evidence" value="ECO:0007669"/>
    <property type="project" value="UniProtKB-KW"/>
</dbReference>
<dbReference type="InterPro" id="IPR032675">
    <property type="entry name" value="LRR_dom_sf"/>
</dbReference>
<dbReference type="Pfam" id="PF00560">
    <property type="entry name" value="LRR_1"/>
    <property type="match status" value="1"/>
</dbReference>
<dbReference type="SUPFAM" id="SSF52540">
    <property type="entry name" value="P-loop containing nucleoside triphosphate hydrolases"/>
    <property type="match status" value="1"/>
</dbReference>
<evidence type="ECO:0000256" key="2">
    <source>
        <dbReference type="ARBA" id="ARBA00022821"/>
    </source>
</evidence>
<evidence type="ECO:0000313" key="7">
    <source>
        <dbReference type="Proteomes" id="UP000823388"/>
    </source>
</evidence>
<dbReference type="Pfam" id="PF25019">
    <property type="entry name" value="LRR_R13L1-DRL21"/>
    <property type="match status" value="1"/>
</dbReference>
<comment type="caution">
    <text evidence="6">The sequence shown here is derived from an EMBL/GenBank/DDBJ whole genome shotgun (WGS) entry which is preliminary data.</text>
</comment>
<feature type="domain" description="Disease resistance protein winged helix" evidence="4">
    <location>
        <begin position="297"/>
        <end position="362"/>
    </location>
</feature>
<sequence length="1090" mass="124283">MMRITMSNKMRSIRLQLDRIADDVKKFNFLLPPVSSIEQANNERGRETYIGARDDVQMVGREKEKKHILKLFQNNGDRESSIIAIVGLGGMGKTTIAKFVYTLKESNEFHFDLKAWVYVSMDFKLEKVIADIISELDGRIIPVKDVTLQHLKSQLENILYGKVYLIVLDDLWEESKHTMKELVDMLQSGKKGSKIVVTTRSENVASTLFDVGSSHFHLVEQIKLEGLSDDECWSIMKPHNLGDDQIIDFVDIEGWLEIKDSNIMDITDDDKGIRKGLLRSYHHMPPQLQLCFMYCSIFPKSRDIDHDSLIQQWIALGFIQSSDKQLLQKIGTEYVDDRDVSSARIFKPTLRLRMHDMVDDLARHTAGDELWYTNGVDATAAARPELLHDNSLSTHDARVPAIQRPSARSLRTHLLINDNKTSSMTYKALPTKVRAISFRECDRLQLPQQALSHMLYLRVLDLSGCHVTMLPVSVYKLKLLRYLDASTLPILNLSKSLNHLLNLQTLILSNTSLNILLKNIGCLQKLQYFDLSGCVSLWELPISFGNLSALLFLNLASCHELHTLPKSFGDLHRLQFLNLSDCYKLQSLPDSCSQLHVLTHLDLSDCYNLEELPDWIDKLSKLEYLNMTSCSKVQILPDSLCKLVMLKHLNLSFCVKLEHLPFSIGDLRLQSLDIEGCFFHGSLPVSIFNIFNMSTLQTFEARLAFEEDEVKKVRETLNLQGYCNLDGGSNDLWSQITELESTLCNELRIDGLEEVEHLEGAEQGKLSTNLKLTKLFLGWEHNEDSPVEQADAATAISVLAKLLPPRSLQHLDVRGYMSIDFPRWMLDISSNLPHLTTIFLVDLNQCNCLPPLGRLPNLRALTLTGMPNIKNVGREFYGDYRSCQKLRIIYLRSMDSLEEWWTTRSSAEGEFLIPNLHLLVALDCPKLKFIPYPPRSMVWSLENSNHVLPEHGFGNLLSSSSPFYLTIGEASISSEVWRRTQRLSSIEVLNLCDVTDLRILPDAIRCFKSLRTLEIDLCVDLETLPEWLGDLTSLREIRISECPKLSSLPESIRGLTELKKLRISKCPELCENLQGEDKHKMAHIQEVTYV</sequence>
<proteinExistence type="predicted"/>
<dbReference type="PANTHER" id="PTHR36766">
    <property type="entry name" value="PLANT BROAD-SPECTRUM MILDEW RESISTANCE PROTEIN RPW8"/>
    <property type="match status" value="1"/>
</dbReference>
<dbReference type="PANTHER" id="PTHR36766:SF40">
    <property type="entry name" value="DISEASE RESISTANCE PROTEIN RGA3"/>
    <property type="match status" value="1"/>
</dbReference>
<dbReference type="EMBL" id="CM029040">
    <property type="protein sequence ID" value="KAG2634718.1"/>
    <property type="molecule type" value="Genomic_DNA"/>
</dbReference>
<dbReference type="InterPro" id="IPR002182">
    <property type="entry name" value="NB-ARC"/>
</dbReference>
<dbReference type="PRINTS" id="PR00364">
    <property type="entry name" value="DISEASERSIST"/>
</dbReference>
<evidence type="ECO:0000259" key="5">
    <source>
        <dbReference type="Pfam" id="PF25019"/>
    </source>
</evidence>
<feature type="domain" description="R13L1/DRL21-like LRR repeat region" evidence="5">
    <location>
        <begin position="742"/>
        <end position="866"/>
    </location>
</feature>
<keyword evidence="7" id="KW-1185">Reference proteome</keyword>
<dbReference type="InterPro" id="IPR001611">
    <property type="entry name" value="Leu-rich_rpt"/>
</dbReference>
<dbReference type="InterPro" id="IPR036388">
    <property type="entry name" value="WH-like_DNA-bd_sf"/>
</dbReference>
<accession>A0A8T0VIU5</accession>